<reference evidence="3 4" key="1">
    <citation type="submission" date="2022-12" db="EMBL/GenBank/DDBJ databases">
        <title>Chromosome-level genome of Tegillarca granosa.</title>
        <authorList>
            <person name="Kim J."/>
        </authorList>
    </citation>
    <scope>NUCLEOTIDE SEQUENCE [LARGE SCALE GENOMIC DNA]</scope>
    <source>
        <strain evidence="3">Teg-2019</strain>
        <tissue evidence="3">Adductor muscle</tissue>
    </source>
</reference>
<evidence type="ECO:0008006" key="5">
    <source>
        <dbReference type="Google" id="ProtNLM"/>
    </source>
</evidence>
<dbReference type="SUPFAM" id="SSF51445">
    <property type="entry name" value="(Trans)glycosidases"/>
    <property type="match status" value="1"/>
</dbReference>
<name>A0ABQ9EQ28_TEGGR</name>
<organism evidence="3 4">
    <name type="scientific">Tegillarca granosa</name>
    <name type="common">Malaysian cockle</name>
    <name type="synonym">Anadara granosa</name>
    <dbReference type="NCBI Taxonomy" id="220873"/>
    <lineage>
        <taxon>Eukaryota</taxon>
        <taxon>Metazoa</taxon>
        <taxon>Spiralia</taxon>
        <taxon>Lophotrochozoa</taxon>
        <taxon>Mollusca</taxon>
        <taxon>Bivalvia</taxon>
        <taxon>Autobranchia</taxon>
        <taxon>Pteriomorphia</taxon>
        <taxon>Arcoida</taxon>
        <taxon>Arcoidea</taxon>
        <taxon>Arcidae</taxon>
        <taxon>Tegillarca</taxon>
    </lineage>
</organism>
<evidence type="ECO:0000259" key="2">
    <source>
        <dbReference type="Pfam" id="PF14701"/>
    </source>
</evidence>
<dbReference type="PANTHER" id="PTHR10569">
    <property type="entry name" value="GLYCOGEN DEBRANCHING ENZYME"/>
    <property type="match status" value="1"/>
</dbReference>
<dbReference type="Pfam" id="PF14699">
    <property type="entry name" value="hGDE_N"/>
    <property type="match status" value="1"/>
</dbReference>
<feature type="domain" description="Glycogen debranching enzyme glucanotransferase" evidence="2">
    <location>
        <begin position="187"/>
        <end position="519"/>
    </location>
</feature>
<proteinExistence type="predicted"/>
<dbReference type="Proteomes" id="UP001217089">
    <property type="component" value="Unassembled WGS sequence"/>
</dbReference>
<protein>
    <recommendedName>
        <fullName evidence="5">Glycogen debranching enzyme</fullName>
    </recommendedName>
</protein>
<evidence type="ECO:0000313" key="4">
    <source>
        <dbReference type="Proteomes" id="UP001217089"/>
    </source>
</evidence>
<accession>A0ABQ9EQ28</accession>
<dbReference type="Pfam" id="PF14701">
    <property type="entry name" value="hDGE_amylase"/>
    <property type="match status" value="1"/>
</dbReference>
<dbReference type="Gene3D" id="3.20.20.80">
    <property type="entry name" value="Glycosidases"/>
    <property type="match status" value="1"/>
</dbReference>
<evidence type="ECO:0000259" key="1">
    <source>
        <dbReference type="Pfam" id="PF14699"/>
    </source>
</evidence>
<sequence length="532" mass="61547">MGSNNIRMPPQIRTLTLHGGENKEETLYRLEKETLSPQDVSSVSTLSGHVNSVKRQEANIYNVKQGGHKKRVLLIDSLFYSLLANAGWTLRFNLGPSLHAYPVRIFCNHPRDKIEKFNRDHYHEYFLENQTGSKVDRHDVYAEVNILMAGSFNYYFTIDDSENNACGSGYFLVDPTISVGDINDDEEIQLDCIQCQTVLTKCLGPFEEWENRLRVSKESGYNLIHFTPIQELGESNSAYSLRDQRHLSPVYSPGSRKYTYDDVEGLVKKMAREWKVLSLTDIVLNHSATDSPWLQEHPECAYNLTNSPHLKPAYMMDRTFANFSNERIEQCLREIVLPALKLQEFYLLDIPDILKKFKYGIEENRYITSSKPQLQIIQDPEYRRNQCQIDLDTALRLFNTDRPGVMNRQQRIDTCCDDLKKKLIELNNHKLDEINDHINTAISNFIANVRYRFLADDGPKLGTVTVKEPLMHNYFAQPADFIGKLDYEESCMYGEKACYIMACNGWVMGDDPLRNFAEPVFDFLLDLALYYH</sequence>
<comment type="caution">
    <text evidence="3">The sequence shown here is derived from an EMBL/GenBank/DDBJ whole genome shotgun (WGS) entry which is preliminary data.</text>
</comment>
<dbReference type="InterPro" id="IPR017853">
    <property type="entry name" value="GH"/>
</dbReference>
<gene>
    <name evidence="3" type="ORF">KUTeg_016996</name>
</gene>
<dbReference type="InterPro" id="IPR029436">
    <property type="entry name" value="AGL_euk_N"/>
</dbReference>
<dbReference type="PANTHER" id="PTHR10569:SF2">
    <property type="entry name" value="GLYCOGEN DEBRANCHING ENZYME"/>
    <property type="match status" value="1"/>
</dbReference>
<evidence type="ECO:0000313" key="3">
    <source>
        <dbReference type="EMBL" id="KAJ8306451.1"/>
    </source>
</evidence>
<dbReference type="InterPro" id="IPR032792">
    <property type="entry name" value="AGL_glucanoTrfase"/>
</dbReference>
<dbReference type="InterPro" id="IPR010401">
    <property type="entry name" value="AGL/Gdb1"/>
</dbReference>
<feature type="domain" description="Eukaryotic glycogen debranching enzyme N-terminal" evidence="1">
    <location>
        <begin position="90"/>
        <end position="179"/>
    </location>
</feature>
<dbReference type="EMBL" id="JARBDR010000813">
    <property type="protein sequence ID" value="KAJ8306451.1"/>
    <property type="molecule type" value="Genomic_DNA"/>
</dbReference>
<keyword evidence="4" id="KW-1185">Reference proteome</keyword>